<reference evidence="2 3" key="1">
    <citation type="submission" date="2010-08" db="EMBL/GenBank/DDBJ databases">
        <authorList>
            <person name="Weinstock G."/>
            <person name="Sodergren E."/>
            <person name="Clifton S."/>
            <person name="Fulton L."/>
            <person name="Fulton B."/>
            <person name="Courtney L."/>
            <person name="Fronick C."/>
            <person name="Harrison M."/>
            <person name="Strong C."/>
            <person name="Farmer C."/>
            <person name="Delahaunty K."/>
            <person name="Markovic C."/>
            <person name="Hall O."/>
            <person name="Minx P."/>
            <person name="Tomlinson C."/>
            <person name="Mitreva M."/>
            <person name="Hou S."/>
            <person name="Chen J."/>
            <person name="Wollam A."/>
            <person name="Pepin K.H."/>
            <person name="Johnson M."/>
            <person name="Bhonagiri V."/>
            <person name="Zhang X."/>
            <person name="Suruliraj S."/>
            <person name="Warren W."/>
            <person name="Chinwalla A."/>
            <person name="Mardis E.R."/>
            <person name="Wilson R.K."/>
        </authorList>
    </citation>
    <scope>NUCLEOTIDE SEQUENCE [LARGE SCALE GENOMIC DNA]</scope>
    <source>
        <strain evidence="2 3">F0399</strain>
    </source>
</reference>
<dbReference type="RefSeq" id="WP_009350828.1">
    <property type="nucleotide sequence ID" value="NZ_GL638158.1"/>
</dbReference>
<accession>E7N586</accession>
<dbReference type="STRING" id="749551.HMPREF9555_02181"/>
<dbReference type="EMBL" id="AECV01000063">
    <property type="protein sequence ID" value="EFW28660.1"/>
    <property type="molecule type" value="Genomic_DNA"/>
</dbReference>
<dbReference type="InterPro" id="IPR012349">
    <property type="entry name" value="Split_barrel_FMN-bd"/>
</dbReference>
<organism evidence="2 3">
    <name type="scientific">Selenomonas artemidis F0399</name>
    <dbReference type="NCBI Taxonomy" id="749551"/>
    <lineage>
        <taxon>Bacteria</taxon>
        <taxon>Bacillati</taxon>
        <taxon>Bacillota</taxon>
        <taxon>Negativicutes</taxon>
        <taxon>Selenomonadales</taxon>
        <taxon>Selenomonadaceae</taxon>
        <taxon>Selenomonas</taxon>
    </lineage>
</organism>
<sequence>MLPEKFFDCLKHEGVVAIGTASASGEAHIANTWNSYLIVTDEEQILIPAAGMRKTEKNSKENPHVELTLGAREVEGYIGPGTGFLLTGTASFLKEGTLFTRMKEKCPFAARVLVFTPESCRQTL</sequence>
<keyword evidence="3" id="KW-1185">Reference proteome</keyword>
<feature type="domain" description="Pyridoxamine 5'-phosphate oxidase N-terminal" evidence="1">
    <location>
        <begin position="2"/>
        <end position="122"/>
    </location>
</feature>
<dbReference type="Pfam" id="PF01243">
    <property type="entry name" value="PNPOx_N"/>
    <property type="match status" value="1"/>
</dbReference>
<dbReference type="SUPFAM" id="SSF50475">
    <property type="entry name" value="FMN-binding split barrel"/>
    <property type="match status" value="1"/>
</dbReference>
<dbReference type="Proteomes" id="UP000004633">
    <property type="component" value="Unassembled WGS sequence"/>
</dbReference>
<dbReference type="InterPro" id="IPR011576">
    <property type="entry name" value="Pyridox_Oxase_N"/>
</dbReference>
<name>E7N586_9FIRM</name>
<comment type="caution">
    <text evidence="2">The sequence shown here is derived from an EMBL/GenBank/DDBJ whole genome shotgun (WGS) entry which is preliminary data.</text>
</comment>
<evidence type="ECO:0000313" key="3">
    <source>
        <dbReference type="Proteomes" id="UP000004633"/>
    </source>
</evidence>
<protein>
    <submittedName>
        <fullName evidence="2">Pyridoxamine 5'-phosphate oxidase family protein</fullName>
    </submittedName>
</protein>
<gene>
    <name evidence="2" type="ORF">HMPREF9555_02181</name>
</gene>
<evidence type="ECO:0000313" key="2">
    <source>
        <dbReference type="EMBL" id="EFW28660.1"/>
    </source>
</evidence>
<dbReference type="AlphaFoldDB" id="E7N586"/>
<proteinExistence type="predicted"/>
<dbReference type="Gene3D" id="2.30.110.10">
    <property type="entry name" value="Electron Transport, Fmn-binding Protein, Chain A"/>
    <property type="match status" value="1"/>
</dbReference>
<evidence type="ECO:0000259" key="1">
    <source>
        <dbReference type="Pfam" id="PF01243"/>
    </source>
</evidence>
<dbReference type="HOGENOM" id="CLU_163878_0_0_9"/>